<name>A0A4Y2VGC1_ARAVE</name>
<dbReference type="AlphaFoldDB" id="A0A4Y2VGC1"/>
<organism evidence="1 2">
    <name type="scientific">Araneus ventricosus</name>
    <name type="common">Orbweaver spider</name>
    <name type="synonym">Epeira ventricosa</name>
    <dbReference type="NCBI Taxonomy" id="182803"/>
    <lineage>
        <taxon>Eukaryota</taxon>
        <taxon>Metazoa</taxon>
        <taxon>Ecdysozoa</taxon>
        <taxon>Arthropoda</taxon>
        <taxon>Chelicerata</taxon>
        <taxon>Arachnida</taxon>
        <taxon>Araneae</taxon>
        <taxon>Araneomorphae</taxon>
        <taxon>Entelegynae</taxon>
        <taxon>Araneoidea</taxon>
        <taxon>Araneidae</taxon>
        <taxon>Araneus</taxon>
    </lineage>
</organism>
<proteinExistence type="predicted"/>
<sequence length="103" mass="11285">MGAYAIYFAMGPARVSAALRTAQEMGPSRRLHCERTCTTLFLTQGPWSVGTLRDIISLLQTHKSLPPFIVGFPPPQKGCPASEHPPFLSPSSLPLFFSISKRL</sequence>
<reference evidence="1 2" key="1">
    <citation type="journal article" date="2019" name="Sci. Rep.">
        <title>Orb-weaving spider Araneus ventricosus genome elucidates the spidroin gene catalogue.</title>
        <authorList>
            <person name="Kono N."/>
            <person name="Nakamura H."/>
            <person name="Ohtoshi R."/>
            <person name="Moran D.A.P."/>
            <person name="Shinohara A."/>
            <person name="Yoshida Y."/>
            <person name="Fujiwara M."/>
            <person name="Mori M."/>
            <person name="Tomita M."/>
            <person name="Arakawa K."/>
        </authorList>
    </citation>
    <scope>NUCLEOTIDE SEQUENCE [LARGE SCALE GENOMIC DNA]</scope>
</reference>
<dbReference type="Proteomes" id="UP000499080">
    <property type="component" value="Unassembled WGS sequence"/>
</dbReference>
<comment type="caution">
    <text evidence="1">The sequence shown here is derived from an EMBL/GenBank/DDBJ whole genome shotgun (WGS) entry which is preliminary data.</text>
</comment>
<protein>
    <submittedName>
        <fullName evidence="1">Uncharacterized protein</fullName>
    </submittedName>
</protein>
<keyword evidence="2" id="KW-1185">Reference proteome</keyword>
<evidence type="ECO:0000313" key="2">
    <source>
        <dbReference type="Proteomes" id="UP000499080"/>
    </source>
</evidence>
<gene>
    <name evidence="1" type="ORF">AVEN_43128_1</name>
</gene>
<evidence type="ECO:0000313" key="1">
    <source>
        <dbReference type="EMBL" id="GBO23364.1"/>
    </source>
</evidence>
<accession>A0A4Y2VGC1</accession>
<dbReference type="EMBL" id="BGPR01046408">
    <property type="protein sequence ID" value="GBO23364.1"/>
    <property type="molecule type" value="Genomic_DNA"/>
</dbReference>